<sequence>MASQIIIVHAGEAIYVDLGIHGDQQSLQFNGEFLKNMNKVGDYEITEGGRMLLRRGIPILINTPTAHFWLIVEDTTTVHNLKDELETKTAIPAERMKLLVGHREMDDYYAMYTYGIHEGSEIGPQDAFHPRLTKLRSQPYKFQLKLVHRPVVDLDWVRQAQIIAFPAIHLKMSTAPKVCLGQPNRTE</sequence>
<dbReference type="AlphaFoldDB" id="A0AAP0RMV7"/>
<reference evidence="2 3" key="1">
    <citation type="journal article" date="2024" name="Plant J.">
        <title>Genome sequences and population genomics reveal climatic adaptation and genomic divergence between two closely related sweetgum species.</title>
        <authorList>
            <person name="Xu W.Q."/>
            <person name="Ren C.Q."/>
            <person name="Zhang X.Y."/>
            <person name="Comes H.P."/>
            <person name="Liu X.H."/>
            <person name="Li Y.G."/>
            <person name="Kettle C.J."/>
            <person name="Jalonen R."/>
            <person name="Gaisberger H."/>
            <person name="Ma Y.Z."/>
            <person name="Qiu Y.X."/>
        </authorList>
    </citation>
    <scope>NUCLEOTIDE SEQUENCE [LARGE SCALE GENOMIC DNA]</scope>
    <source>
        <strain evidence="2">Hangzhou</strain>
    </source>
</reference>
<evidence type="ECO:0000313" key="2">
    <source>
        <dbReference type="EMBL" id="KAK9281262.1"/>
    </source>
</evidence>
<dbReference type="CDD" id="cd17039">
    <property type="entry name" value="Ubl_ubiquitin_like"/>
    <property type="match status" value="2"/>
</dbReference>
<gene>
    <name evidence="2" type="ORF">L1049_004158</name>
</gene>
<dbReference type="Proteomes" id="UP001415857">
    <property type="component" value="Unassembled WGS sequence"/>
</dbReference>
<evidence type="ECO:0000259" key="1">
    <source>
        <dbReference type="PROSITE" id="PS50053"/>
    </source>
</evidence>
<organism evidence="2 3">
    <name type="scientific">Liquidambar formosana</name>
    <name type="common">Formosan gum</name>
    <dbReference type="NCBI Taxonomy" id="63359"/>
    <lineage>
        <taxon>Eukaryota</taxon>
        <taxon>Viridiplantae</taxon>
        <taxon>Streptophyta</taxon>
        <taxon>Embryophyta</taxon>
        <taxon>Tracheophyta</taxon>
        <taxon>Spermatophyta</taxon>
        <taxon>Magnoliopsida</taxon>
        <taxon>eudicotyledons</taxon>
        <taxon>Gunneridae</taxon>
        <taxon>Pentapetalae</taxon>
        <taxon>Saxifragales</taxon>
        <taxon>Altingiaceae</taxon>
        <taxon>Liquidambar</taxon>
    </lineage>
</organism>
<dbReference type="Pfam" id="PF00240">
    <property type="entry name" value="ubiquitin"/>
    <property type="match status" value="1"/>
</dbReference>
<feature type="domain" description="Ubiquitin-like" evidence="1">
    <location>
        <begin position="57"/>
        <end position="122"/>
    </location>
</feature>
<keyword evidence="3" id="KW-1185">Reference proteome</keyword>
<comment type="caution">
    <text evidence="2">The sequence shown here is derived from an EMBL/GenBank/DDBJ whole genome shotgun (WGS) entry which is preliminary data.</text>
</comment>
<dbReference type="Gene3D" id="3.10.20.90">
    <property type="entry name" value="Phosphatidylinositol 3-kinase Catalytic Subunit, Chain A, domain 1"/>
    <property type="match status" value="1"/>
</dbReference>
<dbReference type="PROSITE" id="PS50053">
    <property type="entry name" value="UBIQUITIN_2"/>
    <property type="match status" value="1"/>
</dbReference>
<dbReference type="SUPFAM" id="SSF54236">
    <property type="entry name" value="Ubiquitin-like"/>
    <property type="match status" value="2"/>
</dbReference>
<name>A0AAP0RMV7_LIQFO</name>
<dbReference type="EMBL" id="JBBPBK010000007">
    <property type="protein sequence ID" value="KAK9281262.1"/>
    <property type="molecule type" value="Genomic_DNA"/>
</dbReference>
<protein>
    <recommendedName>
        <fullName evidence="1">Ubiquitin-like domain-containing protein</fullName>
    </recommendedName>
</protein>
<dbReference type="InterPro" id="IPR029071">
    <property type="entry name" value="Ubiquitin-like_domsf"/>
</dbReference>
<dbReference type="InterPro" id="IPR000626">
    <property type="entry name" value="Ubiquitin-like_dom"/>
</dbReference>
<proteinExistence type="predicted"/>
<evidence type="ECO:0000313" key="3">
    <source>
        <dbReference type="Proteomes" id="UP001415857"/>
    </source>
</evidence>
<accession>A0AAP0RMV7</accession>